<evidence type="ECO:0000256" key="1">
    <source>
        <dbReference type="SAM" id="SignalP"/>
    </source>
</evidence>
<keyword evidence="1" id="KW-0732">Signal</keyword>
<evidence type="ECO:0000313" key="3">
    <source>
        <dbReference type="Proteomes" id="UP000255529"/>
    </source>
</evidence>
<gene>
    <name evidence="2" type="ORF">NCTC11544_05153</name>
</gene>
<evidence type="ECO:0008006" key="4">
    <source>
        <dbReference type="Google" id="ProtNLM"/>
    </source>
</evidence>
<accession>A0A380AWB2</accession>
<sequence>MNYYRIALVLLALLPATLQAAQGYNSRVASGTIRFTGEITAPACTIKHLNEGIVSNCSGITLANGKSPGISSLNNMSPELVSNVTTETINNNQKLKNIIISYK</sequence>
<protein>
    <recommendedName>
        <fullName evidence="4">Type 1 fimbrial protein</fullName>
    </recommendedName>
</protein>
<dbReference type="EMBL" id="UGYN01000002">
    <property type="protein sequence ID" value="SUI88473.1"/>
    <property type="molecule type" value="Genomic_DNA"/>
</dbReference>
<evidence type="ECO:0000313" key="2">
    <source>
        <dbReference type="EMBL" id="SUI88473.1"/>
    </source>
</evidence>
<name>A0A380AWB2_9GAMM</name>
<feature type="signal peptide" evidence="1">
    <location>
        <begin position="1"/>
        <end position="20"/>
    </location>
</feature>
<reference evidence="2 3" key="1">
    <citation type="submission" date="2018-06" db="EMBL/GenBank/DDBJ databases">
        <authorList>
            <consortium name="Pathogen Informatics"/>
            <person name="Doyle S."/>
        </authorList>
    </citation>
    <scope>NUCLEOTIDE SEQUENCE [LARGE SCALE GENOMIC DNA]</scope>
    <source>
        <strain evidence="2 3">NCTC11544</strain>
    </source>
</reference>
<dbReference type="AlphaFoldDB" id="A0A380AWB2"/>
<dbReference type="Proteomes" id="UP000255529">
    <property type="component" value="Unassembled WGS sequence"/>
</dbReference>
<feature type="chain" id="PRO_5017011883" description="Type 1 fimbrial protein" evidence="1">
    <location>
        <begin position="21"/>
        <end position="103"/>
    </location>
</feature>
<proteinExistence type="predicted"/>
<organism evidence="2 3">
    <name type="scientific">Serratia quinivorans</name>
    <dbReference type="NCBI Taxonomy" id="137545"/>
    <lineage>
        <taxon>Bacteria</taxon>
        <taxon>Pseudomonadati</taxon>
        <taxon>Pseudomonadota</taxon>
        <taxon>Gammaproteobacteria</taxon>
        <taxon>Enterobacterales</taxon>
        <taxon>Yersiniaceae</taxon>
        <taxon>Serratia</taxon>
    </lineage>
</organism>
<dbReference type="RefSeq" id="WP_115184606.1">
    <property type="nucleotide sequence ID" value="NZ_CAMKUF010000001.1"/>
</dbReference>